<comment type="caution">
    <text evidence="2">The sequence shown here is derived from an EMBL/GenBank/DDBJ whole genome shotgun (WGS) entry which is preliminary data.</text>
</comment>
<protein>
    <submittedName>
        <fullName evidence="2">Uncharacterized protein</fullName>
    </submittedName>
</protein>
<dbReference type="Proteomes" id="UP000075476">
    <property type="component" value="Unassembled WGS sequence"/>
</dbReference>
<dbReference type="EMBL" id="LOMO01000001">
    <property type="protein sequence ID" value="KXY51309.1"/>
    <property type="molecule type" value="Genomic_DNA"/>
</dbReference>
<evidence type="ECO:0000313" key="5">
    <source>
        <dbReference type="Proteomes" id="UP000220210"/>
    </source>
</evidence>
<accession>A0A9X0MKC6</accession>
<evidence type="ECO:0000313" key="3">
    <source>
        <dbReference type="EMBL" id="PFF51737.1"/>
    </source>
</evidence>
<keyword evidence="1" id="KW-1133">Transmembrane helix</keyword>
<evidence type="ECO:0000313" key="4">
    <source>
        <dbReference type="Proteomes" id="UP000075476"/>
    </source>
</evidence>
<evidence type="ECO:0000256" key="1">
    <source>
        <dbReference type="SAM" id="Phobius"/>
    </source>
</evidence>
<gene>
    <name evidence="2" type="ORF">AT268_33030</name>
    <name evidence="3" type="ORF">CN357_03300</name>
</gene>
<reference evidence="3 5" key="2">
    <citation type="submission" date="2017-09" db="EMBL/GenBank/DDBJ databases">
        <title>Large-scale bioinformatics analysis of Bacillus genomes uncovers conserved roles of natural products in bacterial physiology.</title>
        <authorList>
            <consortium name="Agbiome Team Llc"/>
            <person name="Bleich R.M."/>
            <person name="Kirk G.J."/>
            <person name="Santa Maria K.C."/>
            <person name="Allen S.E."/>
            <person name="Farag S."/>
            <person name="Shank E.A."/>
            <person name="Bowers A."/>
        </authorList>
    </citation>
    <scope>NUCLEOTIDE SEQUENCE [LARGE SCALE GENOMIC DNA]</scope>
    <source>
        <strain evidence="3 5">AFS020204</strain>
    </source>
</reference>
<sequence length="89" mass="10537">MQTKKELIQEFKEGKMNKESFGYNALSYTGFGLVVCKIVYGINDSVFGYEFVNGEHVFFLLRLYSNDSGYYFNYKGQRQYLDNFIRNYS</sequence>
<dbReference type="AlphaFoldDB" id="A0A9X0MKC6"/>
<dbReference type="RefSeq" id="WP_061662644.1">
    <property type="nucleotide sequence ID" value="NZ_LOMO01000001.1"/>
</dbReference>
<dbReference type="EMBL" id="NTSO01000002">
    <property type="protein sequence ID" value="PFF51737.1"/>
    <property type="molecule type" value="Genomic_DNA"/>
</dbReference>
<keyword evidence="1" id="KW-0472">Membrane</keyword>
<evidence type="ECO:0000313" key="2">
    <source>
        <dbReference type="EMBL" id="KXY51309.1"/>
    </source>
</evidence>
<proteinExistence type="predicted"/>
<dbReference type="Proteomes" id="UP000220210">
    <property type="component" value="Unassembled WGS sequence"/>
</dbReference>
<reference evidence="2 4" key="1">
    <citation type="submission" date="2015-12" db="EMBL/GenBank/DDBJ databases">
        <title>Bacillus cereus Group isolate.</title>
        <authorList>
            <person name="Kovac J."/>
        </authorList>
    </citation>
    <scope>NUCLEOTIDE SEQUENCE [LARGE SCALE GENOMIC DNA]</scope>
    <source>
        <strain evidence="2 4">FSL K6-0073</strain>
    </source>
</reference>
<feature type="transmembrane region" description="Helical" evidence="1">
    <location>
        <begin position="21"/>
        <end position="42"/>
    </location>
</feature>
<organism evidence="2 4">
    <name type="scientific">Bacillus cereus</name>
    <dbReference type="NCBI Taxonomy" id="1396"/>
    <lineage>
        <taxon>Bacteria</taxon>
        <taxon>Bacillati</taxon>
        <taxon>Bacillota</taxon>
        <taxon>Bacilli</taxon>
        <taxon>Bacillales</taxon>
        <taxon>Bacillaceae</taxon>
        <taxon>Bacillus</taxon>
        <taxon>Bacillus cereus group</taxon>
    </lineage>
</organism>
<keyword evidence="1" id="KW-0812">Transmembrane</keyword>
<name>A0A9X0MKC6_BACCE</name>